<protein>
    <submittedName>
        <fullName evidence="1">Uncharacterized protein</fullName>
    </submittedName>
</protein>
<dbReference type="GO" id="GO:0003676">
    <property type="term" value="F:nucleic acid binding"/>
    <property type="evidence" value="ECO:0007669"/>
    <property type="project" value="InterPro"/>
</dbReference>
<sequence length="162" mass="18262">MKRLATLKRYRCYRVTTDVTGIARNLRKTGKLEIGNTNWGKGESTLRRRLPWHLPKRPNDIYLDANSNYKAEQECGVHALSEVGVVVIHGIGSSIPQAIILARSIQTAFNTPTTFHTNTSTIFISDDPRSSYRGREQDSQMKGCPVVHIKISLQKPIQKESN</sequence>
<evidence type="ECO:0000313" key="1">
    <source>
        <dbReference type="EMBL" id="KAK3874105.1"/>
    </source>
</evidence>
<dbReference type="Gene3D" id="3.30.110.20">
    <property type="entry name" value="Alba-like domain"/>
    <property type="match status" value="1"/>
</dbReference>
<gene>
    <name evidence="1" type="ORF">Pcinc_020940</name>
</gene>
<dbReference type="AlphaFoldDB" id="A0AAE1KKN4"/>
<proteinExistence type="predicted"/>
<comment type="caution">
    <text evidence="1">The sequence shown here is derived from an EMBL/GenBank/DDBJ whole genome shotgun (WGS) entry which is preliminary data.</text>
</comment>
<dbReference type="SUPFAM" id="SSF82704">
    <property type="entry name" value="AlbA-like"/>
    <property type="match status" value="1"/>
</dbReference>
<name>A0AAE1KKN4_PETCI</name>
<dbReference type="InterPro" id="IPR036882">
    <property type="entry name" value="Alba-like_dom_sf"/>
</dbReference>
<evidence type="ECO:0000313" key="2">
    <source>
        <dbReference type="Proteomes" id="UP001286313"/>
    </source>
</evidence>
<dbReference type="EMBL" id="JAWQEG010002137">
    <property type="protein sequence ID" value="KAK3874105.1"/>
    <property type="molecule type" value="Genomic_DNA"/>
</dbReference>
<reference evidence="1" key="1">
    <citation type="submission" date="2023-10" db="EMBL/GenBank/DDBJ databases">
        <title>Genome assemblies of two species of porcelain crab, Petrolisthes cinctipes and Petrolisthes manimaculis (Anomura: Porcellanidae).</title>
        <authorList>
            <person name="Angst P."/>
        </authorList>
    </citation>
    <scope>NUCLEOTIDE SEQUENCE</scope>
    <source>
        <strain evidence="1">PB745_01</strain>
        <tissue evidence="1">Gill</tissue>
    </source>
</reference>
<dbReference type="Proteomes" id="UP001286313">
    <property type="component" value="Unassembled WGS sequence"/>
</dbReference>
<organism evidence="1 2">
    <name type="scientific">Petrolisthes cinctipes</name>
    <name type="common">Flat porcelain crab</name>
    <dbReference type="NCBI Taxonomy" id="88211"/>
    <lineage>
        <taxon>Eukaryota</taxon>
        <taxon>Metazoa</taxon>
        <taxon>Ecdysozoa</taxon>
        <taxon>Arthropoda</taxon>
        <taxon>Crustacea</taxon>
        <taxon>Multicrustacea</taxon>
        <taxon>Malacostraca</taxon>
        <taxon>Eumalacostraca</taxon>
        <taxon>Eucarida</taxon>
        <taxon>Decapoda</taxon>
        <taxon>Pleocyemata</taxon>
        <taxon>Anomura</taxon>
        <taxon>Galatheoidea</taxon>
        <taxon>Porcellanidae</taxon>
        <taxon>Petrolisthes</taxon>
    </lineage>
</organism>
<keyword evidence="2" id="KW-1185">Reference proteome</keyword>
<accession>A0AAE1KKN4</accession>